<evidence type="ECO:0000313" key="6">
    <source>
        <dbReference type="EMBL" id="TMQ70446.1"/>
    </source>
</evidence>
<proteinExistence type="predicted"/>
<evidence type="ECO:0000256" key="4">
    <source>
        <dbReference type="SAM" id="Phobius"/>
    </source>
</evidence>
<dbReference type="Gene3D" id="2.60.40.10">
    <property type="entry name" value="Immunoglobulins"/>
    <property type="match status" value="3"/>
</dbReference>
<feature type="domain" description="SD-repeat containing protein B" evidence="5">
    <location>
        <begin position="354"/>
        <end position="427"/>
    </location>
</feature>
<sequence length="963" mass="101175">MIRIPRALSAHGPRPSRGFTLIELLITLTVLAAVMLIMLVMMRAAQSSKVATSNQIEAAQAARVALDMMTRDLRSAGYGADRYYGPAPQPPIAYIDSMQVLVNANLQPSTAGTDTVPKPPLAYNPGGAPRPFPLDGTTWQPPIKYRRGAELIRWTLDVNNDGQVNASDVNDPNGADARHTPNPNDYVLVRQVYGDSTGNLAGNNGGALERVAIMVEVDAPAARPDKKGNYAESRMRTEINSIRNTPNFGNQEYPIDGYVFNDVNGNGTQQAMAEPGLSGAYLQCGSYSASTAANGYFLFRVRAGTYTLRSQAPAGYHGTLTPDSFVVSVGPAAAASATRNFPTQTTPGGWVSAFTYEDQNANGVQDAGEPPLQNIQLTLSPGGQVAYTSSSGTANLFAATGSYSVTAAPPDSYVVTTTNPVTGTMTNGGSASISFGLAKTQIGTLQGTVFRDNNRDGVMNAGESGIANVWVGVSKDGGVTIAGYKYTDASGNYSINVPINSPPATTAYSIMVIVPPGFYPTSTTAINPIWVTANSTQTNKNFGMSAYQVIVLNASRVLSLASGDLVEKQGSDNGGNGARRDADIVLGADAGGTDNVSVWYNQYDNTPIFDPNPIYTRNAPQSVLSVALDTLDSGAPKIRPDLVTGCKKAATGNLFVWFNQNSGGNEGYFGTTYNLGYTTTDLGDVQSVLTLDCAGPSTNDQVDILAGTKSPTANHGSIELWQSNNASSPAFARLETYPTAGGLAANSMGEVNCMALADVNGDGKKDLIVGTKTGSYTGQLMIFRNNGKSSGSSRFTLAQSFAMTGAVTCIAPTKVDYDTLTDLIVGVQTATNAGELREYKNLLIAGIINFAYQRTYTAPGIPLSLVAADLGGVVGHDYLALGWRQDETSYVGGIRVLSLDLGRLPTTDTDPSSGSVVNMVPALTVNNFNYGVKPVTPLPPYLSDVAAGIKITSLTGALVVFVR</sequence>
<dbReference type="Gene3D" id="2.130.10.130">
    <property type="entry name" value="Integrin alpha, N-terminal"/>
    <property type="match status" value="1"/>
</dbReference>
<dbReference type="NCBIfam" id="TIGR02532">
    <property type="entry name" value="IV_pilin_GFxxxE"/>
    <property type="match status" value="1"/>
</dbReference>
<protein>
    <submittedName>
        <fullName evidence="6">Prepilin-type N-terminal cleavage/methylation domain-containing protein</fullName>
    </submittedName>
</protein>
<dbReference type="InterPro" id="IPR013783">
    <property type="entry name" value="Ig-like_fold"/>
</dbReference>
<evidence type="ECO:0000256" key="1">
    <source>
        <dbReference type="ARBA" id="ARBA00004613"/>
    </source>
</evidence>
<evidence type="ECO:0000313" key="7">
    <source>
        <dbReference type="Proteomes" id="UP000319836"/>
    </source>
</evidence>
<keyword evidence="3" id="KW-0732">Signal</keyword>
<evidence type="ECO:0000256" key="3">
    <source>
        <dbReference type="ARBA" id="ARBA00022729"/>
    </source>
</evidence>
<evidence type="ECO:0000256" key="2">
    <source>
        <dbReference type="ARBA" id="ARBA00022525"/>
    </source>
</evidence>
<dbReference type="AlphaFoldDB" id="A0A538U3H2"/>
<dbReference type="Pfam" id="PF17210">
    <property type="entry name" value="SdrD_B"/>
    <property type="match status" value="2"/>
</dbReference>
<dbReference type="InterPro" id="IPR028994">
    <property type="entry name" value="Integrin_alpha_N"/>
</dbReference>
<keyword evidence="4" id="KW-0812">Transmembrane</keyword>
<dbReference type="Pfam" id="PF07963">
    <property type="entry name" value="N_methyl"/>
    <property type="match status" value="1"/>
</dbReference>
<keyword evidence="4" id="KW-1133">Transmembrane helix</keyword>
<keyword evidence="2" id="KW-0964">Secreted</keyword>
<dbReference type="EMBL" id="VBPA01000203">
    <property type="protein sequence ID" value="TMQ70446.1"/>
    <property type="molecule type" value="Genomic_DNA"/>
</dbReference>
<feature type="domain" description="SD-repeat containing protein B" evidence="5">
    <location>
        <begin position="448"/>
        <end position="530"/>
    </location>
</feature>
<reference evidence="6 7" key="1">
    <citation type="journal article" date="2019" name="Nat. Microbiol.">
        <title>Mediterranean grassland soil C-N compound turnover is dependent on rainfall and depth, and is mediated by genomically divergent microorganisms.</title>
        <authorList>
            <person name="Diamond S."/>
            <person name="Andeer P.F."/>
            <person name="Li Z."/>
            <person name="Crits-Christoph A."/>
            <person name="Burstein D."/>
            <person name="Anantharaman K."/>
            <person name="Lane K.R."/>
            <person name="Thomas B.C."/>
            <person name="Pan C."/>
            <person name="Northen T.R."/>
            <person name="Banfield J.F."/>
        </authorList>
    </citation>
    <scope>NUCLEOTIDE SEQUENCE [LARGE SCALE GENOMIC DNA]</scope>
    <source>
        <strain evidence="6">WS_10</strain>
    </source>
</reference>
<dbReference type="InterPro" id="IPR012902">
    <property type="entry name" value="N_methyl_site"/>
</dbReference>
<evidence type="ECO:0000259" key="5">
    <source>
        <dbReference type="Pfam" id="PF17210"/>
    </source>
</evidence>
<dbReference type="SUPFAM" id="SSF117074">
    <property type="entry name" value="Hypothetical protein PA1324"/>
    <property type="match status" value="3"/>
</dbReference>
<comment type="subcellular location">
    <subcellularLocation>
        <location evidence="1">Secreted</location>
    </subcellularLocation>
</comment>
<comment type="caution">
    <text evidence="6">The sequence shown here is derived from an EMBL/GenBank/DDBJ whole genome shotgun (WGS) entry which is preliminary data.</text>
</comment>
<gene>
    <name evidence="6" type="ORF">E6K80_08455</name>
</gene>
<dbReference type="PROSITE" id="PS00409">
    <property type="entry name" value="PROKAR_NTER_METHYL"/>
    <property type="match status" value="1"/>
</dbReference>
<dbReference type="InterPro" id="IPR033764">
    <property type="entry name" value="Sdr_B"/>
</dbReference>
<organism evidence="6 7">
    <name type="scientific">Eiseniibacteriota bacterium</name>
    <dbReference type="NCBI Taxonomy" id="2212470"/>
    <lineage>
        <taxon>Bacteria</taxon>
        <taxon>Candidatus Eiseniibacteriota</taxon>
    </lineage>
</organism>
<dbReference type="GO" id="GO:0005576">
    <property type="term" value="C:extracellular region"/>
    <property type="evidence" value="ECO:0007669"/>
    <property type="project" value="UniProtKB-SubCell"/>
</dbReference>
<feature type="transmembrane region" description="Helical" evidence="4">
    <location>
        <begin position="21"/>
        <end position="42"/>
    </location>
</feature>
<keyword evidence="4" id="KW-0472">Membrane</keyword>
<accession>A0A538U3H2</accession>
<dbReference type="Proteomes" id="UP000319836">
    <property type="component" value="Unassembled WGS sequence"/>
</dbReference>
<name>A0A538U3H2_UNCEI</name>